<evidence type="ECO:0000259" key="1">
    <source>
        <dbReference type="Pfam" id="PF09458"/>
    </source>
</evidence>
<dbReference type="GO" id="GO:0009986">
    <property type="term" value="C:cell surface"/>
    <property type="evidence" value="ECO:0007669"/>
    <property type="project" value="TreeGrafter"/>
</dbReference>
<name>A0A9W8JBC5_9AGAR</name>
<dbReference type="InterPro" id="IPR052487">
    <property type="entry name" value="Galactose-binding_lectin"/>
</dbReference>
<gene>
    <name evidence="2" type="ORF">H1R20_g7357</name>
</gene>
<dbReference type="GO" id="GO:0098636">
    <property type="term" value="C:protein complex involved in cell adhesion"/>
    <property type="evidence" value="ECO:0007669"/>
    <property type="project" value="TreeGrafter"/>
</dbReference>
<dbReference type="OrthoDB" id="5419324at2759"/>
<keyword evidence="3" id="KW-1185">Reference proteome</keyword>
<dbReference type="Gene3D" id="2.60.40.2080">
    <property type="match status" value="3"/>
</dbReference>
<dbReference type="EMBL" id="JANBPK010000860">
    <property type="protein sequence ID" value="KAJ2929714.1"/>
    <property type="molecule type" value="Genomic_DNA"/>
</dbReference>
<reference evidence="2" key="1">
    <citation type="submission" date="2022-06" db="EMBL/GenBank/DDBJ databases">
        <title>Genome Sequence of Candolleomyces eurysporus.</title>
        <authorList>
            <person name="Buettner E."/>
        </authorList>
    </citation>
    <scope>NUCLEOTIDE SEQUENCE</scope>
    <source>
        <strain evidence="2">VTCC 930004</strain>
    </source>
</reference>
<dbReference type="GO" id="GO:0098609">
    <property type="term" value="P:cell-cell adhesion"/>
    <property type="evidence" value="ECO:0007669"/>
    <property type="project" value="TreeGrafter"/>
</dbReference>
<dbReference type="InterPro" id="IPR019019">
    <property type="entry name" value="H-type_lectin_domain"/>
</dbReference>
<proteinExistence type="predicted"/>
<feature type="domain" description="H-type lectin" evidence="1">
    <location>
        <begin position="418"/>
        <end position="482"/>
    </location>
</feature>
<organism evidence="2 3">
    <name type="scientific">Candolleomyces eurysporus</name>
    <dbReference type="NCBI Taxonomy" id="2828524"/>
    <lineage>
        <taxon>Eukaryota</taxon>
        <taxon>Fungi</taxon>
        <taxon>Dikarya</taxon>
        <taxon>Basidiomycota</taxon>
        <taxon>Agaricomycotina</taxon>
        <taxon>Agaricomycetes</taxon>
        <taxon>Agaricomycetidae</taxon>
        <taxon>Agaricales</taxon>
        <taxon>Agaricineae</taxon>
        <taxon>Psathyrellaceae</taxon>
        <taxon>Candolleomyces</taxon>
    </lineage>
</organism>
<dbReference type="Proteomes" id="UP001140091">
    <property type="component" value="Unassembled WGS sequence"/>
</dbReference>
<feature type="non-terminal residue" evidence="2">
    <location>
        <position position="1"/>
    </location>
</feature>
<dbReference type="AlphaFoldDB" id="A0A9W8JBC5"/>
<accession>A0A9W8JBC5</accession>
<dbReference type="GO" id="GO:0070492">
    <property type="term" value="F:oligosaccharide binding"/>
    <property type="evidence" value="ECO:0007669"/>
    <property type="project" value="TreeGrafter"/>
</dbReference>
<evidence type="ECO:0000313" key="3">
    <source>
        <dbReference type="Proteomes" id="UP001140091"/>
    </source>
</evidence>
<evidence type="ECO:0000313" key="2">
    <source>
        <dbReference type="EMBL" id="KAJ2929714.1"/>
    </source>
</evidence>
<dbReference type="Pfam" id="PF09458">
    <property type="entry name" value="H_lectin"/>
    <property type="match status" value="3"/>
</dbReference>
<feature type="domain" description="H-type lectin" evidence="1">
    <location>
        <begin position="216"/>
        <end position="285"/>
    </location>
</feature>
<protein>
    <recommendedName>
        <fullName evidence="1">H-type lectin domain-containing protein</fullName>
    </recommendedName>
</protein>
<dbReference type="GO" id="GO:0046871">
    <property type="term" value="F:N-acetylgalactosamine binding"/>
    <property type="evidence" value="ECO:0007669"/>
    <property type="project" value="TreeGrafter"/>
</dbReference>
<sequence>MYQPTQPGPPAVDTRVASSGDVWIPVKGGLMTGIVEILRRPNRGSLIQGGEDGTPDSNRCAPLYVARAMYEEGCHPGECGLHLSEARIPIPQSTLQVSTSQFEALCGHEEAYQWYPVSGPFEASKVDGFVAVIGGYCYLQGIKTVLYVARGRLGGRTRIGSVATGACATCCRADGGACEIERYDVLVRANPAKVVLGTYFSNNDWTGNAKGAHYSTAVNFSPPLSNVPRVLVSLKMLDIVDKDDGDTTIRVEAYAQNITRDGFICNVRSWDNTCLYNARLDWIAIEEPGWQSGVLRSQDVRPWGQTWSFEHRIDFPKPFEDSSPPMVFVAFSSFDVAGKWNIRTHAANVDHAGFTMAVINCGEEEVRTKVWSSAITWIAVPLSDVVKKRNAWIGTFATSLGGPNLWTKHDGADGWVGHVNFGFEFKRVPKIFVGLREFSSKNDHNLRVEIRISNVTTTGMDWGIAKWSDTLLFHAGANFLAVDTGS</sequence>
<dbReference type="GO" id="GO:0030247">
    <property type="term" value="F:polysaccharide binding"/>
    <property type="evidence" value="ECO:0007669"/>
    <property type="project" value="TreeGrafter"/>
</dbReference>
<dbReference type="PANTHER" id="PTHR46938">
    <property type="entry name" value="DISCOIDIN-1 SUBUNIT A-RELATED-RELATED"/>
    <property type="match status" value="1"/>
</dbReference>
<dbReference type="InterPro" id="IPR037221">
    <property type="entry name" value="H-type_lectin_dom_sf"/>
</dbReference>
<dbReference type="SUPFAM" id="SSF141086">
    <property type="entry name" value="Agglutinin HPA-like"/>
    <property type="match status" value="3"/>
</dbReference>
<dbReference type="Pfam" id="PF11901">
    <property type="entry name" value="DM9"/>
    <property type="match status" value="1"/>
</dbReference>
<comment type="caution">
    <text evidence="2">The sequence shown here is derived from an EMBL/GenBank/DDBJ whole genome shotgun (WGS) entry which is preliminary data.</text>
</comment>
<feature type="domain" description="H-type lectin" evidence="1">
    <location>
        <begin position="311"/>
        <end position="380"/>
    </location>
</feature>
<dbReference type="InterPro" id="IPR006616">
    <property type="entry name" value="DM9_repeat"/>
</dbReference>